<gene>
    <name evidence="1" type="ORF">TSTA_076690</name>
</gene>
<keyword evidence="2" id="KW-1185">Reference proteome</keyword>
<dbReference type="EMBL" id="EQ962652">
    <property type="protein sequence ID" value="EED24303.1"/>
    <property type="molecule type" value="Genomic_DNA"/>
</dbReference>
<name>B8LWJ2_TALSN</name>
<dbReference type="AlphaFoldDB" id="B8LWJ2"/>
<dbReference type="Proteomes" id="UP000001745">
    <property type="component" value="Unassembled WGS sequence"/>
</dbReference>
<proteinExistence type="predicted"/>
<dbReference type="VEuPathDB" id="FungiDB:TSTA_076690"/>
<dbReference type="HOGENOM" id="CLU_2980681_0_0_1"/>
<evidence type="ECO:0000313" key="2">
    <source>
        <dbReference type="Proteomes" id="UP000001745"/>
    </source>
</evidence>
<reference evidence="2" key="1">
    <citation type="journal article" date="2015" name="Genome Announc.">
        <title>Genome sequence of the AIDS-associated pathogen Penicillium marneffei (ATCC18224) and its near taxonomic relative Talaromyces stipitatus (ATCC10500).</title>
        <authorList>
            <person name="Nierman W.C."/>
            <person name="Fedorova-Abrams N.D."/>
            <person name="Andrianopoulos A."/>
        </authorList>
    </citation>
    <scope>NUCLEOTIDE SEQUENCE [LARGE SCALE GENOMIC DNA]</scope>
    <source>
        <strain evidence="2">ATCC 10500 / CBS 375.48 / QM 6759 / NRRL 1006</strain>
    </source>
</reference>
<organism evidence="1 2">
    <name type="scientific">Talaromyces stipitatus (strain ATCC 10500 / CBS 375.48 / QM 6759 / NRRL 1006)</name>
    <name type="common">Penicillium stipitatum</name>
    <dbReference type="NCBI Taxonomy" id="441959"/>
    <lineage>
        <taxon>Eukaryota</taxon>
        <taxon>Fungi</taxon>
        <taxon>Dikarya</taxon>
        <taxon>Ascomycota</taxon>
        <taxon>Pezizomycotina</taxon>
        <taxon>Eurotiomycetes</taxon>
        <taxon>Eurotiomycetidae</taxon>
        <taxon>Eurotiales</taxon>
        <taxon>Trichocomaceae</taxon>
        <taxon>Talaromyces</taxon>
        <taxon>Talaromyces sect. Talaromyces</taxon>
    </lineage>
</organism>
<accession>B8LWJ2</accession>
<sequence>MLEKSLCPDTEDCFYRADHEKDSKLRDKLAQDFGATMRGDGSCRIDEHVPVPGHSRNL</sequence>
<evidence type="ECO:0000313" key="1">
    <source>
        <dbReference type="EMBL" id="EED24303.1"/>
    </source>
</evidence>
<protein>
    <submittedName>
        <fullName evidence="1">Uncharacterized protein</fullName>
    </submittedName>
</protein>
<dbReference type="GeneID" id="8105628"/>
<dbReference type="RefSeq" id="XP_002341690.1">
    <property type="nucleotide sequence ID" value="XM_002341649.1"/>
</dbReference>
<dbReference type="InParanoid" id="B8LWJ2"/>